<feature type="compositionally biased region" description="Basic and acidic residues" evidence="1">
    <location>
        <begin position="256"/>
        <end position="290"/>
    </location>
</feature>
<dbReference type="InterPro" id="IPR043913">
    <property type="entry name" value="DUF5764"/>
</dbReference>
<name>A0A5J6VJ05_9VIRU</name>
<feature type="compositionally biased region" description="Polar residues" evidence="1">
    <location>
        <begin position="292"/>
        <end position="301"/>
    </location>
</feature>
<reference evidence="2" key="1">
    <citation type="journal article" date="2019" name="Philos. Trans. R. Soc. Lond., B, Biol. Sci.">
        <title>Targeted metagenomic recovery of four divergent viruses reveals shared and distinctive characteristics of giant viruses of marine eukaryotes.</title>
        <authorList>
            <person name="Needham D.M."/>
            <person name="Poirier C."/>
            <person name="Hehenberger E."/>
            <person name="Jimenez V."/>
            <person name="Swalwell J.E."/>
            <person name="Santoro A.E."/>
            <person name="Worden A.Z."/>
        </authorList>
    </citation>
    <scope>NUCLEOTIDE SEQUENCE</scope>
    <source>
        <strain evidence="2">OPacV-662</strain>
    </source>
</reference>
<dbReference type="Pfam" id="PF19068">
    <property type="entry name" value="DUF5764"/>
    <property type="match status" value="1"/>
</dbReference>
<evidence type="ECO:0000256" key="1">
    <source>
        <dbReference type="SAM" id="MobiDB-lite"/>
    </source>
</evidence>
<dbReference type="EMBL" id="MN448270">
    <property type="protein sequence ID" value="QFG73769.1"/>
    <property type="molecule type" value="Genomic_DNA"/>
</dbReference>
<organism evidence="2">
    <name type="scientific">Megaviridae environmental sample</name>
    <dbReference type="NCBI Taxonomy" id="1737588"/>
    <lineage>
        <taxon>Viruses</taxon>
        <taxon>Varidnaviria</taxon>
        <taxon>Bamfordvirae</taxon>
        <taxon>Nucleocytoviricota</taxon>
        <taxon>Megaviricetes</taxon>
        <taxon>Imitervirales</taxon>
        <taxon>Mimiviridae</taxon>
        <taxon>environmental samples</taxon>
    </lineage>
</organism>
<feature type="compositionally biased region" description="Low complexity" evidence="1">
    <location>
        <begin position="337"/>
        <end position="348"/>
    </location>
</feature>
<sequence length="440" mass="49984">MSIDSTALIEMRDQCIYLLQNIIAPFILEGIKSLYDKAVEWEKTKNIDEHGILEIFQTMLKCIKNWTDHNIQNETDRILELSKDKHLVENLFHASLKAGSAILNIPSNSDIYPEQSGRVFTSFIHKCYMFSGKAFHYNPILFYHELTDIEIKSNQRQAIDIIKKSIKDAILMLTPIKALTGNFLESDLTAGDDDILQLIQQNHLLMQTNQQLIAASQELHTMIKNANIFKTPQVLGGGSNKLINNNLSKNINLPRKLPDAPRKLPDNLPRKLPDNLPRKLPDNLPRKLPDPSRNSLGNSPHASRMSHNSHRTPQPFNPQYVQKQNGQNLSNLKTQENNNNVFTNSSNNQHEKKGAREISILDKDGHNIVSQYMQSNSTTKQTLPPQSIIQEMSLINEKNNASLSNSAEDLREIMMSKSMVDDVNISLDSQKKIINVTRQI</sequence>
<proteinExistence type="predicted"/>
<feature type="region of interest" description="Disordered" evidence="1">
    <location>
        <begin position="252"/>
        <end position="353"/>
    </location>
</feature>
<evidence type="ECO:0000313" key="2">
    <source>
        <dbReference type="EMBL" id="QFG73769.1"/>
    </source>
</evidence>
<accession>A0A5J6VJ05</accession>
<protein>
    <submittedName>
        <fullName evidence="2">Uncharacterized protein</fullName>
    </submittedName>
</protein>
<feature type="compositionally biased region" description="Polar residues" evidence="1">
    <location>
        <begin position="311"/>
        <end position="336"/>
    </location>
</feature>